<gene>
    <name evidence="1" type="ORF">METZ01_LOCUS286840</name>
</gene>
<organism evidence="1">
    <name type="scientific">marine metagenome</name>
    <dbReference type="NCBI Taxonomy" id="408172"/>
    <lineage>
        <taxon>unclassified sequences</taxon>
        <taxon>metagenomes</taxon>
        <taxon>ecological metagenomes</taxon>
    </lineage>
</organism>
<sequence length="44" mass="5162">MRRNKLEKSHIHILKSDTLSRESIVTESAQEIVESIPCNCEWYS</sequence>
<proteinExistence type="predicted"/>
<name>A0A382LBA7_9ZZZZ</name>
<accession>A0A382LBA7</accession>
<dbReference type="EMBL" id="UINC01085965">
    <property type="protein sequence ID" value="SVC33986.1"/>
    <property type="molecule type" value="Genomic_DNA"/>
</dbReference>
<reference evidence="1" key="1">
    <citation type="submission" date="2018-05" db="EMBL/GenBank/DDBJ databases">
        <authorList>
            <person name="Lanie J.A."/>
            <person name="Ng W.-L."/>
            <person name="Kazmierczak K.M."/>
            <person name="Andrzejewski T.M."/>
            <person name="Davidsen T.M."/>
            <person name="Wayne K.J."/>
            <person name="Tettelin H."/>
            <person name="Glass J.I."/>
            <person name="Rusch D."/>
            <person name="Podicherti R."/>
            <person name="Tsui H.-C.T."/>
            <person name="Winkler M.E."/>
        </authorList>
    </citation>
    <scope>NUCLEOTIDE SEQUENCE</scope>
</reference>
<dbReference type="AlphaFoldDB" id="A0A382LBA7"/>
<evidence type="ECO:0000313" key="1">
    <source>
        <dbReference type="EMBL" id="SVC33986.1"/>
    </source>
</evidence>
<protein>
    <submittedName>
        <fullName evidence="1">Uncharacterized protein</fullName>
    </submittedName>
</protein>